<evidence type="ECO:0000256" key="8">
    <source>
        <dbReference type="RuleBase" id="RU362056"/>
    </source>
</evidence>
<protein>
    <recommendedName>
        <fullName evidence="8">Solute carrier organic anion transporter family member</fullName>
    </recommendedName>
</protein>
<keyword evidence="5 8" id="KW-1133">Transmembrane helix</keyword>
<keyword evidence="7" id="KW-1015">Disulfide bond</keyword>
<comment type="subcellular location">
    <subcellularLocation>
        <location evidence="1 8">Cell membrane</location>
        <topology evidence="1 8">Multi-pass membrane protein</topology>
    </subcellularLocation>
</comment>
<dbReference type="Proteomes" id="UP000492821">
    <property type="component" value="Unassembled WGS sequence"/>
</dbReference>
<dbReference type="GO" id="GO:0006811">
    <property type="term" value="P:monoatomic ion transport"/>
    <property type="evidence" value="ECO:0007669"/>
    <property type="project" value="UniProtKB-KW"/>
</dbReference>
<dbReference type="CDD" id="cd17336">
    <property type="entry name" value="MFS_SLCO_OATP"/>
    <property type="match status" value="1"/>
</dbReference>
<organism evidence="10 11">
    <name type="scientific">Panagrellus redivivus</name>
    <name type="common">Microworm</name>
    <dbReference type="NCBI Taxonomy" id="6233"/>
    <lineage>
        <taxon>Eukaryota</taxon>
        <taxon>Metazoa</taxon>
        <taxon>Ecdysozoa</taxon>
        <taxon>Nematoda</taxon>
        <taxon>Chromadorea</taxon>
        <taxon>Rhabditida</taxon>
        <taxon>Tylenchina</taxon>
        <taxon>Panagrolaimomorpha</taxon>
        <taxon>Panagrolaimoidea</taxon>
        <taxon>Panagrolaimidae</taxon>
        <taxon>Panagrellus</taxon>
    </lineage>
</organism>
<dbReference type="WBParaSite" id="Pan_g16791.t1">
    <property type="protein sequence ID" value="Pan_g16791.t1"/>
    <property type="gene ID" value="Pan_g16791"/>
</dbReference>
<accession>A0A7E4V5K6</accession>
<dbReference type="NCBIfam" id="TIGR00805">
    <property type="entry name" value="oat"/>
    <property type="match status" value="1"/>
</dbReference>
<feature type="domain" description="Kazal-like" evidence="9">
    <location>
        <begin position="546"/>
        <end position="604"/>
    </location>
</feature>
<comment type="caution">
    <text evidence="8">Lacks conserved residue(s) required for the propagation of feature annotation.</text>
</comment>
<evidence type="ECO:0000256" key="3">
    <source>
        <dbReference type="ARBA" id="ARBA00022475"/>
    </source>
</evidence>
<feature type="transmembrane region" description="Helical" evidence="8">
    <location>
        <begin position="659"/>
        <end position="681"/>
    </location>
</feature>
<keyword evidence="8" id="KW-0813">Transport</keyword>
<evidence type="ECO:0000256" key="4">
    <source>
        <dbReference type="ARBA" id="ARBA00022692"/>
    </source>
</evidence>
<feature type="transmembrane region" description="Helical" evidence="8">
    <location>
        <begin position="619"/>
        <end position="647"/>
    </location>
</feature>
<dbReference type="AlphaFoldDB" id="A0A7E4V5K6"/>
<dbReference type="InterPro" id="IPR002350">
    <property type="entry name" value="Kazal_dom"/>
</dbReference>
<feature type="transmembrane region" description="Helical" evidence="8">
    <location>
        <begin position="48"/>
        <end position="70"/>
    </location>
</feature>
<dbReference type="GO" id="GO:0015347">
    <property type="term" value="F:sodium-independent organic anion transmembrane transporter activity"/>
    <property type="evidence" value="ECO:0007669"/>
    <property type="project" value="TreeGrafter"/>
</dbReference>
<reference evidence="11" key="2">
    <citation type="submission" date="2020-10" db="UniProtKB">
        <authorList>
            <consortium name="WormBaseParasite"/>
        </authorList>
    </citation>
    <scope>IDENTIFICATION</scope>
</reference>
<dbReference type="Gene3D" id="1.20.1250.20">
    <property type="entry name" value="MFS general substrate transporter like domains"/>
    <property type="match status" value="1"/>
</dbReference>
<feature type="transmembrane region" description="Helical" evidence="8">
    <location>
        <begin position="77"/>
        <end position="99"/>
    </location>
</feature>
<evidence type="ECO:0000256" key="2">
    <source>
        <dbReference type="ARBA" id="ARBA00009657"/>
    </source>
</evidence>
<keyword evidence="10" id="KW-1185">Reference proteome</keyword>
<keyword evidence="4 8" id="KW-0812">Transmembrane</keyword>
<evidence type="ECO:0000256" key="1">
    <source>
        <dbReference type="ARBA" id="ARBA00004651"/>
    </source>
</evidence>
<proteinExistence type="inferred from homology"/>
<evidence type="ECO:0000259" key="9">
    <source>
        <dbReference type="PROSITE" id="PS51465"/>
    </source>
</evidence>
<reference evidence="10" key="1">
    <citation type="journal article" date="2013" name="Genetics">
        <title>The draft genome and transcriptome of Panagrellus redivivus are shaped by the harsh demands of a free-living lifestyle.</title>
        <authorList>
            <person name="Srinivasan J."/>
            <person name="Dillman A.R."/>
            <person name="Macchietto M.G."/>
            <person name="Heikkinen L."/>
            <person name="Lakso M."/>
            <person name="Fracchia K.M."/>
            <person name="Antoshechkin I."/>
            <person name="Mortazavi A."/>
            <person name="Wong G."/>
            <person name="Sternberg P.W."/>
        </authorList>
    </citation>
    <scope>NUCLEOTIDE SEQUENCE [LARGE SCALE GENOMIC DNA]</scope>
    <source>
        <strain evidence="10">MT8872</strain>
    </source>
</reference>
<dbReference type="PROSITE" id="PS51465">
    <property type="entry name" value="KAZAL_2"/>
    <property type="match status" value="1"/>
</dbReference>
<keyword evidence="6 8" id="KW-0472">Membrane</keyword>
<feature type="transmembrane region" description="Helical" evidence="8">
    <location>
        <begin position="302"/>
        <end position="329"/>
    </location>
</feature>
<dbReference type="GO" id="GO:0043252">
    <property type="term" value="P:sodium-independent organic anion transport"/>
    <property type="evidence" value="ECO:0007669"/>
    <property type="project" value="TreeGrafter"/>
</dbReference>
<evidence type="ECO:0000256" key="6">
    <source>
        <dbReference type="ARBA" id="ARBA00023136"/>
    </source>
</evidence>
<dbReference type="SUPFAM" id="SSF103473">
    <property type="entry name" value="MFS general substrate transporter"/>
    <property type="match status" value="1"/>
</dbReference>
<dbReference type="Pfam" id="PF03137">
    <property type="entry name" value="OATP"/>
    <property type="match status" value="1"/>
</dbReference>
<dbReference type="GO" id="GO:0016323">
    <property type="term" value="C:basolateral plasma membrane"/>
    <property type="evidence" value="ECO:0007669"/>
    <property type="project" value="TreeGrafter"/>
</dbReference>
<keyword evidence="3" id="KW-1003">Cell membrane</keyword>
<evidence type="ECO:0000256" key="7">
    <source>
        <dbReference type="ARBA" id="ARBA00023157"/>
    </source>
</evidence>
<evidence type="ECO:0000313" key="10">
    <source>
        <dbReference type="Proteomes" id="UP000492821"/>
    </source>
</evidence>
<feature type="transmembrane region" description="Helical" evidence="8">
    <location>
        <begin position="509"/>
        <end position="528"/>
    </location>
</feature>
<evidence type="ECO:0000256" key="5">
    <source>
        <dbReference type="ARBA" id="ARBA00022989"/>
    </source>
</evidence>
<dbReference type="InterPro" id="IPR036259">
    <property type="entry name" value="MFS_trans_sf"/>
</dbReference>
<dbReference type="InterPro" id="IPR004156">
    <property type="entry name" value="OATP"/>
</dbReference>
<name>A0A7E4V5K6_PANRE</name>
<evidence type="ECO:0000313" key="11">
    <source>
        <dbReference type="WBParaSite" id="Pan_g16791.t1"/>
    </source>
</evidence>
<feature type="transmembrane region" description="Helical" evidence="8">
    <location>
        <begin position="476"/>
        <end position="497"/>
    </location>
</feature>
<comment type="similarity">
    <text evidence="2 8">Belongs to the organo anion transporter (TC 2.A.60) family.</text>
</comment>
<keyword evidence="8" id="KW-0406">Ion transport</keyword>
<feature type="transmembrane region" description="Helical" evidence="8">
    <location>
        <begin position="263"/>
        <end position="282"/>
    </location>
</feature>
<dbReference type="PANTHER" id="PTHR11388:SF76">
    <property type="entry name" value="SOLUTE CARRIER ORGANIC ANION TRANSPORTER FAMILY MEMBER"/>
    <property type="match status" value="1"/>
</dbReference>
<sequence length="778" mass="85601">MALAFDRLTLFLALFALVYFLEAIGGSYLVSAVQNIERQFQIPSKLSGFIVSGSDLSYVPTVIFISYFGGRGNRAKWIGAGCVVIALAHIMTASPNFLFPVNPPELNLTNIEAQLTPDDSLLQEDAPLEALLGFQPIKDRIPTKIREALITKLSGHSLAPRTPELLNGFEVRNHTESLYAIDEPLISTIMTEANSILVGDESDDSELRRHLRQYVQNRANRHDKDLKIIRRAAIAPFAFCGQLVNEVRESVKQLKCNRNHGNFAPLAVIFIALLALGVGRTMPWSLGVPLIDDNVKRKSMPVYFAGISFIRILGPIAGFLIGSFCNMFYYTSPTPPGLTSKDPTWIGAWWLGFLMIGSCTIIPSCALFFFPAGKTKIAPSENGNVDATKKRQSLRLFDKHMDKGNAYGVNDDGSAQTIKEKFFTFLQSYKQVLSSKIYCGSAAGRVCDILAFRGYLVFLPKYLENHYGLPQYRVQIYMAMFGVFGFALGTITGGLIVRKLKLSGRRAAMMVLIVSVINAALYFSKGFLGCHSIVNGIGRDGIATNFNYTNACNAGCGCESSKLFPVCDSTGAAFYSPCHAGCRHVAVNDLTTYELEFADCECATGGIVKKEFCQDNCKYMTYVFFATVISGSFAGGMGVVPGMLILLRSVPPTLRSISLGLQGFMVSLCGTLPSTILWGVVVDSACLVWEKSCGRIGACTIYDPEKLRFRMHTTYALIRIISCLTDLYVWYHAEGLNILDEEDEDKPQSEVEKTEKATADAIEHIPMVTIDQKTSPRP</sequence>
<feature type="transmembrane region" description="Helical" evidence="8">
    <location>
        <begin position="349"/>
        <end position="370"/>
    </location>
</feature>
<dbReference type="PANTHER" id="PTHR11388">
    <property type="entry name" value="ORGANIC ANION TRANSPORTER"/>
    <property type="match status" value="1"/>
</dbReference>